<dbReference type="EMBL" id="HG322950">
    <property type="protein sequence ID" value="CDF81420.1"/>
    <property type="molecule type" value="Genomic_DNA"/>
</dbReference>
<sequence>MRPLILAGGLLALSGCSLMLPKPDPNRAWVDLDTNSQSDLAALAVDGKPWSSSRYFEVDPGQHELRVRFQFQVQPADIGAANAVSESLWRDCQLTLKYHDFGAGQRYRLRTGSVGFHPWARLYDNDDNELASGQAGRCEKA</sequence>
<dbReference type="OrthoDB" id="6997359at2"/>
<evidence type="ECO:0000313" key="2">
    <source>
        <dbReference type="Proteomes" id="UP000025241"/>
    </source>
</evidence>
<keyword evidence="2" id="KW-1185">Reference proteome</keyword>
<accession>A0A024H9I4</accession>
<dbReference type="KEGG" id="pkc:PKB_0041"/>
<organism evidence="1 2">
    <name type="scientific">Pseudomonas knackmussii (strain DSM 6978 / CCUG 54928 / LMG 23759 / B13)</name>
    <dbReference type="NCBI Taxonomy" id="1301098"/>
    <lineage>
        <taxon>Bacteria</taxon>
        <taxon>Pseudomonadati</taxon>
        <taxon>Pseudomonadota</taxon>
        <taxon>Gammaproteobacteria</taxon>
        <taxon>Pseudomonadales</taxon>
        <taxon>Pseudomonadaceae</taxon>
        <taxon>Pseudomonas</taxon>
    </lineage>
</organism>
<reference evidence="1 2" key="1">
    <citation type="submission" date="2013-03" db="EMBL/GenBank/DDBJ databases">
        <authorList>
            <person name="Linke B."/>
        </authorList>
    </citation>
    <scope>NUCLEOTIDE SEQUENCE [LARGE SCALE GENOMIC DNA]</scope>
    <source>
        <strain evidence="1 2">B13</strain>
    </source>
</reference>
<reference evidence="1 2" key="2">
    <citation type="submission" date="2014-05" db="EMBL/GenBank/DDBJ databases">
        <title>Genome sequence of the 3-chlorobenzoate degrading bacterium Pseudomonas knackmussii B13 shows multiple evidence for horizontal gene transfer.</title>
        <authorList>
            <person name="Miyazaki R."/>
            <person name="Bertelli C."/>
            <person name="Falquet L."/>
            <person name="Robinson-Rechavi M."/>
            <person name="Gharib W."/>
            <person name="Roy S."/>
            <person name="Van der Meer J.R."/>
        </authorList>
    </citation>
    <scope>NUCLEOTIDE SEQUENCE [LARGE SCALE GENOMIC DNA]</scope>
    <source>
        <strain evidence="1 2">B13</strain>
    </source>
</reference>
<dbReference type="PROSITE" id="PS51257">
    <property type="entry name" value="PROKAR_LIPOPROTEIN"/>
    <property type="match status" value="1"/>
</dbReference>
<dbReference type="AlphaFoldDB" id="A0A024H9I4"/>
<dbReference type="RefSeq" id="WP_043248023.1">
    <property type="nucleotide sequence ID" value="NZ_HG322950.1"/>
</dbReference>
<protein>
    <recommendedName>
        <fullName evidence="3">Lipoprotein</fullName>
    </recommendedName>
</protein>
<dbReference type="Proteomes" id="UP000025241">
    <property type="component" value="Chromosome I"/>
</dbReference>
<dbReference type="PATRIC" id="fig|1301098.3.peg.43"/>
<evidence type="ECO:0000313" key="1">
    <source>
        <dbReference type="EMBL" id="CDF81420.1"/>
    </source>
</evidence>
<dbReference type="HOGENOM" id="CLU_118102_0_0_6"/>
<gene>
    <name evidence="1" type="ORF">PKB_0041</name>
</gene>
<evidence type="ECO:0008006" key="3">
    <source>
        <dbReference type="Google" id="ProtNLM"/>
    </source>
</evidence>
<name>A0A024H9I4_PSEKB</name>
<dbReference type="STRING" id="1301098.PKB_0041"/>
<proteinExistence type="predicted"/>